<protein>
    <submittedName>
        <fullName evidence="3">M23 family metallopeptidase</fullName>
    </submittedName>
</protein>
<dbReference type="GO" id="GO:0004222">
    <property type="term" value="F:metalloendopeptidase activity"/>
    <property type="evidence" value="ECO:0007669"/>
    <property type="project" value="TreeGrafter"/>
</dbReference>
<organism evidence="3 4">
    <name type="scientific">Candidatus Onthenecus intestinigallinarum</name>
    <dbReference type="NCBI Taxonomy" id="2840875"/>
    <lineage>
        <taxon>Bacteria</taxon>
        <taxon>Bacillati</taxon>
        <taxon>Bacillota</taxon>
        <taxon>Clostridia</taxon>
        <taxon>Eubacteriales</taxon>
        <taxon>Candidatus Onthenecus</taxon>
    </lineage>
</organism>
<dbReference type="InterPro" id="IPR016047">
    <property type="entry name" value="M23ase_b-sheet_dom"/>
</dbReference>
<dbReference type="Gene3D" id="2.70.70.10">
    <property type="entry name" value="Glucose Permease (Domain IIA)"/>
    <property type="match status" value="1"/>
</dbReference>
<reference evidence="3" key="2">
    <citation type="journal article" date="2021" name="PeerJ">
        <title>Extensive microbial diversity within the chicken gut microbiome revealed by metagenomics and culture.</title>
        <authorList>
            <person name="Gilroy R."/>
            <person name="Ravi A."/>
            <person name="Getino M."/>
            <person name="Pursley I."/>
            <person name="Horton D.L."/>
            <person name="Alikhan N.F."/>
            <person name="Baker D."/>
            <person name="Gharbi K."/>
            <person name="Hall N."/>
            <person name="Watson M."/>
            <person name="Adriaenssens E.M."/>
            <person name="Foster-Nyarko E."/>
            <person name="Jarju S."/>
            <person name="Secka A."/>
            <person name="Antonio M."/>
            <person name="Oren A."/>
            <person name="Chaudhuri R.R."/>
            <person name="La Ragione R."/>
            <person name="Hildebrand F."/>
            <person name="Pallen M.J."/>
        </authorList>
    </citation>
    <scope>NUCLEOTIDE SEQUENCE</scope>
    <source>
        <strain evidence="3">ChiSxjej2B14-6234</strain>
    </source>
</reference>
<evidence type="ECO:0000313" key="3">
    <source>
        <dbReference type="EMBL" id="HIQ71831.1"/>
    </source>
</evidence>
<feature type="domain" description="M23ase beta-sheet core" evidence="2">
    <location>
        <begin position="140"/>
        <end position="238"/>
    </location>
</feature>
<dbReference type="PANTHER" id="PTHR21666:SF270">
    <property type="entry name" value="MUREIN HYDROLASE ACTIVATOR ENVC"/>
    <property type="match status" value="1"/>
</dbReference>
<reference evidence="3" key="1">
    <citation type="submission" date="2020-10" db="EMBL/GenBank/DDBJ databases">
        <authorList>
            <person name="Gilroy R."/>
        </authorList>
    </citation>
    <scope>NUCLEOTIDE SEQUENCE</scope>
    <source>
        <strain evidence="3">ChiSxjej2B14-6234</strain>
    </source>
</reference>
<gene>
    <name evidence="3" type="ORF">IAB73_06475</name>
</gene>
<dbReference type="Pfam" id="PF01551">
    <property type="entry name" value="Peptidase_M23"/>
    <property type="match status" value="1"/>
</dbReference>
<dbReference type="AlphaFoldDB" id="A0A9D0Z9Q6"/>
<comment type="caution">
    <text evidence="3">The sequence shown here is derived from an EMBL/GenBank/DDBJ whole genome shotgun (WGS) entry which is preliminary data.</text>
</comment>
<keyword evidence="1" id="KW-1133">Transmembrane helix</keyword>
<evidence type="ECO:0000259" key="2">
    <source>
        <dbReference type="Pfam" id="PF01551"/>
    </source>
</evidence>
<dbReference type="Proteomes" id="UP000886887">
    <property type="component" value="Unassembled WGS sequence"/>
</dbReference>
<dbReference type="InterPro" id="IPR011055">
    <property type="entry name" value="Dup_hybrid_motif"/>
</dbReference>
<dbReference type="EMBL" id="DVFJ01000020">
    <property type="protein sequence ID" value="HIQ71831.1"/>
    <property type="molecule type" value="Genomic_DNA"/>
</dbReference>
<evidence type="ECO:0000313" key="4">
    <source>
        <dbReference type="Proteomes" id="UP000886887"/>
    </source>
</evidence>
<evidence type="ECO:0000256" key="1">
    <source>
        <dbReference type="SAM" id="Phobius"/>
    </source>
</evidence>
<keyword evidence="1" id="KW-0472">Membrane</keyword>
<keyword evidence="1" id="KW-0812">Transmembrane</keyword>
<name>A0A9D0Z9Q6_9FIRM</name>
<accession>A0A9D0Z9Q6</accession>
<feature type="transmembrane region" description="Helical" evidence="1">
    <location>
        <begin position="26"/>
        <end position="44"/>
    </location>
</feature>
<sequence length="245" mass="26260">MNRWNGARERAGRAARAAAAFFEKNGFYCVLALCVAVIAGTAVYTRTSVPEVSPPPGYEQDLSAGMQEDQTLREAIGETAQPSASPTAVPQATVLPLWTAAPSSSLLEDTELAWPIRGDVLREYVQGSVVYLPTLEAWGTHAGLDIAGQVGDEVKAPMSGTVQRLYVDPLWGNVMEIAHPGGLVTRYMGLQTLALLQEGDPVRQGQLLSPLGDAPACEQMDGPHLHFEALRDGEPVDPRTLLAEQ</sequence>
<dbReference type="SUPFAM" id="SSF51261">
    <property type="entry name" value="Duplicated hybrid motif"/>
    <property type="match status" value="1"/>
</dbReference>
<dbReference type="CDD" id="cd12797">
    <property type="entry name" value="M23_peptidase"/>
    <property type="match status" value="1"/>
</dbReference>
<dbReference type="InterPro" id="IPR050570">
    <property type="entry name" value="Cell_wall_metabolism_enzyme"/>
</dbReference>
<dbReference type="PANTHER" id="PTHR21666">
    <property type="entry name" value="PEPTIDASE-RELATED"/>
    <property type="match status" value="1"/>
</dbReference>
<proteinExistence type="predicted"/>